<accession>A0ABM3X6F5</accession>
<name>A0ABM3X6F5_ERIEU</name>
<feature type="compositionally biased region" description="Acidic residues" evidence="3">
    <location>
        <begin position="46"/>
        <end position="58"/>
    </location>
</feature>
<dbReference type="InterPro" id="IPR000980">
    <property type="entry name" value="SH2"/>
</dbReference>
<dbReference type="GeneID" id="103119577"/>
<protein>
    <submittedName>
        <fullName evidence="6">SH2 domain-containing protein 6</fullName>
    </submittedName>
</protein>
<organism evidence="5 6">
    <name type="scientific">Erinaceus europaeus</name>
    <name type="common">Western European hedgehog</name>
    <dbReference type="NCBI Taxonomy" id="9365"/>
    <lineage>
        <taxon>Eukaryota</taxon>
        <taxon>Metazoa</taxon>
        <taxon>Chordata</taxon>
        <taxon>Craniata</taxon>
        <taxon>Vertebrata</taxon>
        <taxon>Euteleostomi</taxon>
        <taxon>Mammalia</taxon>
        <taxon>Eutheria</taxon>
        <taxon>Laurasiatheria</taxon>
        <taxon>Eulipotyphla</taxon>
        <taxon>Erinaceidae</taxon>
        <taxon>Erinaceinae</taxon>
        <taxon>Erinaceus</taxon>
    </lineage>
</organism>
<dbReference type="InterPro" id="IPR051751">
    <property type="entry name" value="Immunoreceptor_sig_adapters"/>
</dbReference>
<dbReference type="Pfam" id="PF00017">
    <property type="entry name" value="SH2"/>
    <property type="match status" value="1"/>
</dbReference>
<feature type="region of interest" description="Disordered" evidence="3">
    <location>
        <begin position="1"/>
        <end position="62"/>
    </location>
</feature>
<feature type="domain" description="SH2" evidence="4">
    <location>
        <begin position="218"/>
        <end position="326"/>
    </location>
</feature>
<keyword evidence="1 2" id="KW-0727">SH2 domain</keyword>
<evidence type="ECO:0000256" key="1">
    <source>
        <dbReference type="ARBA" id="ARBA00022999"/>
    </source>
</evidence>
<feature type="compositionally biased region" description="Low complexity" evidence="3">
    <location>
        <begin position="108"/>
        <end position="122"/>
    </location>
</feature>
<dbReference type="PANTHER" id="PTHR14098">
    <property type="entry name" value="SH2 DOMAIN CONTAINING PROTEIN"/>
    <property type="match status" value="1"/>
</dbReference>
<dbReference type="PROSITE" id="PS50001">
    <property type="entry name" value="SH2"/>
    <property type="match status" value="1"/>
</dbReference>
<evidence type="ECO:0000256" key="3">
    <source>
        <dbReference type="SAM" id="MobiDB-lite"/>
    </source>
</evidence>
<keyword evidence="5" id="KW-1185">Reference proteome</keyword>
<dbReference type="Proteomes" id="UP001652624">
    <property type="component" value="Chromosome 3"/>
</dbReference>
<dbReference type="SUPFAM" id="SSF55550">
    <property type="entry name" value="SH2 domain"/>
    <property type="match status" value="1"/>
</dbReference>
<evidence type="ECO:0000256" key="2">
    <source>
        <dbReference type="PROSITE-ProRule" id="PRU00191"/>
    </source>
</evidence>
<reference evidence="6" key="1">
    <citation type="submission" date="2025-08" db="UniProtKB">
        <authorList>
            <consortium name="RefSeq"/>
        </authorList>
    </citation>
    <scope>IDENTIFICATION</scope>
</reference>
<feature type="region of interest" description="Disordered" evidence="3">
    <location>
        <begin position="139"/>
        <end position="165"/>
    </location>
</feature>
<dbReference type="SMART" id="SM00252">
    <property type="entry name" value="SH2"/>
    <property type="match status" value="1"/>
</dbReference>
<dbReference type="InterPro" id="IPR036860">
    <property type="entry name" value="SH2_dom_sf"/>
</dbReference>
<dbReference type="PRINTS" id="PR00401">
    <property type="entry name" value="SH2DOMAIN"/>
</dbReference>
<evidence type="ECO:0000313" key="6">
    <source>
        <dbReference type="RefSeq" id="XP_060044415.1"/>
    </source>
</evidence>
<gene>
    <name evidence="6" type="primary">SH2D6</name>
</gene>
<evidence type="ECO:0000259" key="4">
    <source>
        <dbReference type="PROSITE" id="PS50001"/>
    </source>
</evidence>
<dbReference type="RefSeq" id="XP_060044415.1">
    <property type="nucleotide sequence ID" value="XM_060188432.1"/>
</dbReference>
<dbReference type="PANTHER" id="PTHR14098:SF16">
    <property type="entry name" value="SH2 DOMAIN-CONTAINING PROTEIN 6"/>
    <property type="match status" value="1"/>
</dbReference>
<proteinExistence type="predicted"/>
<feature type="region of interest" description="Disordered" evidence="3">
    <location>
        <begin position="90"/>
        <end position="125"/>
    </location>
</feature>
<evidence type="ECO:0000313" key="5">
    <source>
        <dbReference type="Proteomes" id="UP001652624"/>
    </source>
</evidence>
<sequence length="328" mass="36293">MSLVHFSDSFQDQLSRSKPGEDVPHQAPLPAQGSWRHRHPFLKAQEEEEEEEEEEEDKYELPPSDVLHLSLAPAHFPGCEEDSVYMDHCGFPSPSKPPPPQPQTLVVTRLPTSPSSSTRPSPGHFYPLKVAEVSLQRSMKQGPSFGRPEPGTPDRVVQGPPHKPEEDIYLQCEPSPGFASKQEIHKTISHLDVTVWGLPASAQITSATEDGSLLGQPWYSGNPDRHAVERALLQVGKDGAFTVRPSSEPQGSQPLTLVVLLHGRVFNIPIRQPCGGRHYALGREGKSHEELFSSVTAMVKHYAQHPLPLLDRLQGGRRLTCLLFPTKP</sequence>
<dbReference type="Gene3D" id="3.30.505.10">
    <property type="entry name" value="SH2 domain"/>
    <property type="match status" value="1"/>
</dbReference>